<keyword evidence="3" id="KW-0378">Hydrolase</keyword>
<dbReference type="EMBL" id="JBHSQJ010000122">
    <property type="protein sequence ID" value="MFC5910549.1"/>
    <property type="molecule type" value="Genomic_DNA"/>
</dbReference>
<dbReference type="InterPro" id="IPR008979">
    <property type="entry name" value="Galactose-bd-like_sf"/>
</dbReference>
<dbReference type="InterPro" id="IPR005084">
    <property type="entry name" value="CBM6"/>
</dbReference>
<sequence>MTLTGTGPAVARSVSAAAVADHLIPTVTSGDARFEILSPTLIRTEYAGDGHFTDDPTFNAIGRDAFAPAAYATSTSNGWLTITTSKVELRYKIDSGPFDADNLSVRQSAGGTEVTASPWQRLTCSLGALCEAESLQLNGVGVASDHTGHTGPGFAAGFTTTGSSATADVNVTSTGSYQFDLRYANSLGGDGQNVSRTLTLTVDGGAPRTVPLPTTANWDTWSLATVPVSLSAGRHTIALTRTASDSGNVNIDSVALVQPGDPFPAVSTTAITSCQVDTSCEAESGRITGTATDATDHLGYSGSGFVAELNQGSSLTAHLVGVPADGAYTLWMRYANGAGGDGLHQTRTAQVTAGGTSSTVSLPVTKDWNDWQTASAPVALKAGEDDITLSCPDLTSCHVNLDTLSVTATGAPAPQPHLALGGYRRGLDGVTGNGPAPATTPGLLNKDGWYLLDDTPSALYDTATQQVTQRTSHGGAPYQDGYLFGYGHDYKQGLSDLATLTGPPALLPQWAYGVWYSEYIDRTAADYENTILPAFRAEGVPLDVLVTDTDFKAVNSWSGWEMDPTKFPDAKGFFDWAASQGLHNTLNVHPSILASDPQFAQAMATAKGKLTKGGCAPDASVQNNCYTFDFGDPDQLKAYLDLHRTLDDQGNDFWWLDWCCDQSQASMPGVTPDAWINQQYANLTAQTSGTGRGFVLSRAYGSLQAGGYSGQAALPTGPWADKRTTVHFTGDTSSTWGTLNLEVGYTPGESAATGMAAITHDIGGHNDTTGLTGSETYTDGSGTHTTHRLPDDLYARWVQFGAFQPIDRLHSNHSDRLPWQYGAQARRSADRFLNLRENLVPYTYSLAEEANRTGVPIVRPTYLEYPDEPQAYATAGSEYFYGSAVLVAPVTTPGTTATTSVWFPPGQWTDYFTGKTYQGGTTQDITTDLNTMPVFVKAGGILPTRTGNVSSSDKAPLDALTLTIASGAPGSYSLYEDDGTAAAAQHKGHSATTTVRYKQSGPLHIISIGPVRGSFPGQVQSRQWTLTLLGTSRAPAKVTALGAQLNPSDYRWDCATGILTITLPRLTTDRPITVAYR</sequence>
<dbReference type="InterPro" id="IPR017853">
    <property type="entry name" value="GH"/>
</dbReference>
<dbReference type="Gene3D" id="2.60.120.260">
    <property type="entry name" value="Galactose-binding domain-like"/>
    <property type="match status" value="2"/>
</dbReference>
<name>A0ABW1GA86_9ACTN</name>
<keyword evidence="6" id="KW-1185">Reference proteome</keyword>
<dbReference type="SMART" id="SM00606">
    <property type="entry name" value="CBD_IV"/>
    <property type="match status" value="2"/>
</dbReference>
<evidence type="ECO:0000256" key="2">
    <source>
        <dbReference type="ARBA" id="ARBA00022729"/>
    </source>
</evidence>
<dbReference type="InterPro" id="IPR033403">
    <property type="entry name" value="DUF5110"/>
</dbReference>
<organism evidence="5 6">
    <name type="scientific">Streptacidiphilus monticola</name>
    <dbReference type="NCBI Taxonomy" id="2161674"/>
    <lineage>
        <taxon>Bacteria</taxon>
        <taxon>Bacillati</taxon>
        <taxon>Actinomycetota</taxon>
        <taxon>Actinomycetes</taxon>
        <taxon>Kitasatosporales</taxon>
        <taxon>Streptomycetaceae</taxon>
        <taxon>Streptacidiphilus</taxon>
    </lineage>
</organism>
<dbReference type="Pfam" id="PF01055">
    <property type="entry name" value="Glyco_hydro_31_2nd"/>
    <property type="match status" value="1"/>
</dbReference>
<dbReference type="PANTHER" id="PTHR43863">
    <property type="entry name" value="HYDROLASE, PUTATIVE (AFU_ORTHOLOGUE AFUA_1G03140)-RELATED"/>
    <property type="match status" value="1"/>
</dbReference>
<dbReference type="Pfam" id="PF21365">
    <property type="entry name" value="Glyco_hydro_31_3rd"/>
    <property type="match status" value="1"/>
</dbReference>
<protein>
    <submittedName>
        <fullName evidence="5">TIM-barrel domain-containing protein</fullName>
    </submittedName>
</protein>
<evidence type="ECO:0000256" key="1">
    <source>
        <dbReference type="ARBA" id="ARBA00007806"/>
    </source>
</evidence>
<evidence type="ECO:0000313" key="5">
    <source>
        <dbReference type="EMBL" id="MFC5910549.1"/>
    </source>
</evidence>
<dbReference type="Pfam" id="PF03422">
    <property type="entry name" value="CBM_6"/>
    <property type="match status" value="2"/>
</dbReference>
<proteinExistence type="inferred from homology"/>
<evidence type="ECO:0000313" key="6">
    <source>
        <dbReference type="Proteomes" id="UP001596174"/>
    </source>
</evidence>
<dbReference type="SUPFAM" id="SSF49785">
    <property type="entry name" value="Galactose-binding domain-like"/>
    <property type="match status" value="2"/>
</dbReference>
<dbReference type="Proteomes" id="UP001596174">
    <property type="component" value="Unassembled WGS sequence"/>
</dbReference>
<dbReference type="InterPro" id="IPR013780">
    <property type="entry name" value="Glyco_hydro_b"/>
</dbReference>
<accession>A0ABW1GA86</accession>
<dbReference type="Gene3D" id="2.60.40.1180">
    <property type="entry name" value="Golgi alpha-mannosidase II"/>
    <property type="match status" value="2"/>
</dbReference>
<evidence type="ECO:0000259" key="4">
    <source>
        <dbReference type="PROSITE" id="PS51175"/>
    </source>
</evidence>
<evidence type="ECO:0000256" key="3">
    <source>
        <dbReference type="RuleBase" id="RU361185"/>
    </source>
</evidence>
<dbReference type="Pfam" id="PF17137">
    <property type="entry name" value="DUF5110"/>
    <property type="match status" value="1"/>
</dbReference>
<dbReference type="PANTHER" id="PTHR43863:SF2">
    <property type="entry name" value="MALTASE-GLUCOAMYLASE"/>
    <property type="match status" value="1"/>
</dbReference>
<dbReference type="CDD" id="cd04083">
    <property type="entry name" value="CBM35_Lmo2446-like"/>
    <property type="match status" value="2"/>
</dbReference>
<gene>
    <name evidence="5" type="ORF">ACFP3V_25440</name>
</gene>
<dbReference type="InterPro" id="IPR048395">
    <property type="entry name" value="Glyco_hydro_31_C"/>
</dbReference>
<dbReference type="SUPFAM" id="SSF51011">
    <property type="entry name" value="Glycosyl hydrolase domain"/>
    <property type="match status" value="1"/>
</dbReference>
<reference evidence="6" key="1">
    <citation type="journal article" date="2019" name="Int. J. Syst. Evol. Microbiol.">
        <title>The Global Catalogue of Microorganisms (GCM) 10K type strain sequencing project: providing services to taxonomists for standard genome sequencing and annotation.</title>
        <authorList>
            <consortium name="The Broad Institute Genomics Platform"/>
            <consortium name="The Broad Institute Genome Sequencing Center for Infectious Disease"/>
            <person name="Wu L."/>
            <person name="Ma J."/>
        </authorList>
    </citation>
    <scope>NUCLEOTIDE SEQUENCE [LARGE SCALE GENOMIC DNA]</scope>
    <source>
        <strain evidence="6">JCM 4816</strain>
    </source>
</reference>
<dbReference type="InterPro" id="IPR051816">
    <property type="entry name" value="Glycosyl_Hydrolase_31"/>
</dbReference>
<keyword evidence="3" id="KW-0326">Glycosidase</keyword>
<keyword evidence="2" id="KW-0732">Signal</keyword>
<dbReference type="InterPro" id="IPR006584">
    <property type="entry name" value="Cellulose-bd_IV"/>
</dbReference>
<dbReference type="RefSeq" id="WP_380587915.1">
    <property type="nucleotide sequence ID" value="NZ_JBHSQJ010000122.1"/>
</dbReference>
<dbReference type="InterPro" id="IPR000322">
    <property type="entry name" value="Glyco_hydro_31_TIM"/>
</dbReference>
<feature type="domain" description="CBM6" evidence="4">
    <location>
        <begin position="128"/>
        <end position="257"/>
    </location>
</feature>
<dbReference type="SUPFAM" id="SSF51445">
    <property type="entry name" value="(Trans)glycosidases"/>
    <property type="match status" value="1"/>
</dbReference>
<comment type="caution">
    <text evidence="5">The sequence shown here is derived from an EMBL/GenBank/DDBJ whole genome shotgun (WGS) entry which is preliminary data.</text>
</comment>
<comment type="similarity">
    <text evidence="1 3">Belongs to the glycosyl hydrolase 31 family.</text>
</comment>
<feature type="domain" description="CBM6" evidence="4">
    <location>
        <begin position="278"/>
        <end position="407"/>
    </location>
</feature>
<dbReference type="Gene3D" id="3.20.20.80">
    <property type="entry name" value="Glycosidases"/>
    <property type="match status" value="1"/>
</dbReference>
<dbReference type="PROSITE" id="PS51175">
    <property type="entry name" value="CBM6"/>
    <property type="match status" value="2"/>
</dbReference>